<dbReference type="PROSITE" id="PS00223">
    <property type="entry name" value="ANNEXIN_1"/>
    <property type="match status" value="1"/>
</dbReference>
<dbReference type="FunFam" id="1.10.220.10:FF:000001">
    <property type="entry name" value="Annexin"/>
    <property type="match status" value="1"/>
</dbReference>
<dbReference type="GO" id="GO:0005737">
    <property type="term" value="C:cytoplasm"/>
    <property type="evidence" value="ECO:0000318"/>
    <property type="project" value="GO_Central"/>
</dbReference>
<evidence type="ECO:0000259" key="3">
    <source>
        <dbReference type="Pfam" id="PF13966"/>
    </source>
</evidence>
<keyword evidence="2" id="KW-0041">Annexin</keyword>
<dbReference type="GO" id="GO:0005544">
    <property type="term" value="F:calcium-dependent phospholipid binding"/>
    <property type="evidence" value="ECO:0000318"/>
    <property type="project" value="GO_Central"/>
</dbReference>
<dbReference type="SUPFAM" id="SSF47874">
    <property type="entry name" value="Annexin"/>
    <property type="match status" value="1"/>
</dbReference>
<dbReference type="GO" id="GO:0005886">
    <property type="term" value="C:plasma membrane"/>
    <property type="evidence" value="ECO:0000318"/>
    <property type="project" value="GO_Central"/>
</dbReference>
<dbReference type="InterPro" id="IPR018252">
    <property type="entry name" value="Annexin_repeat_CS"/>
</dbReference>
<dbReference type="SMART" id="SM00335">
    <property type="entry name" value="ANX"/>
    <property type="match status" value="2"/>
</dbReference>
<dbReference type="Pfam" id="PF13966">
    <property type="entry name" value="zf-RVT"/>
    <property type="match status" value="1"/>
</dbReference>
<dbReference type="PANTHER" id="PTHR10502:SF99">
    <property type="entry name" value="ANNEXIN D3"/>
    <property type="match status" value="1"/>
</dbReference>
<protein>
    <recommendedName>
        <fullName evidence="3">Reverse transcriptase zinc-binding domain-containing protein</fullName>
    </recommendedName>
</protein>
<gene>
    <name evidence="4" type="ORF">LSAT_V11C800435490</name>
</gene>
<name>A0A9R1UW08_LACSA</name>
<sequence length="592" mass="66250">MASGLKVNFGKSKVFGVGASSCEIAYAARILGCESSYLPFNYLGVPVGANMNLVKNWQPIINKFQNKLTSWKAKTLSFGGRLTLISSVLGNLPVYYLSLFKAPVGVKTDLESLGINFNDIFKQYVKSGENTQFWNDIWIGSSTLKRVYPALYDLEARKSCVVKDRINGCGDISWCWKTNPERCGLNNCLSSLVQVVSSVLLTPGSDQMYCSIASDGIYSVSALKQLIDHKHASTHSPILISCCKLIPIKVLCFVWRAVQGRITCATTLTSRNIPIDYVFCGSCINQQEDANHVLISYPYASMVRNFFFGWCGIDDVEVQTVSELIELTSKWGNCAKQRKRFIAICYGARMKAVVWWTYDPPERDARLVKNVLSSKEIDTNELQVIVEISCASSPHHLLAVRMCYCSHYQGSLEEDIIAYAPPFVIKILVALVSSFRYDGEVVDLNLANEEASTLQEAVALKRFDQDHVVWILSTRNVFQLKATFEAYYQIFRTHLYEDIKDLGNDLLESLVKDVIACIASPEKYFVEVIKAATDGWGTNEDSLSRVVVSRAEVDLMKVREAYLDIYKTSLDQLVKDETSGDYGAFLMALLGN</sequence>
<dbReference type="GO" id="GO:0009409">
    <property type="term" value="P:response to cold"/>
    <property type="evidence" value="ECO:0000318"/>
    <property type="project" value="GO_Central"/>
</dbReference>
<evidence type="ECO:0000256" key="1">
    <source>
        <dbReference type="ARBA" id="ARBA00022737"/>
    </source>
</evidence>
<dbReference type="GO" id="GO:0009651">
    <property type="term" value="P:response to salt stress"/>
    <property type="evidence" value="ECO:0000318"/>
    <property type="project" value="GO_Central"/>
</dbReference>
<dbReference type="EMBL" id="NBSK02000008">
    <property type="protein sequence ID" value="KAJ0193923.1"/>
    <property type="molecule type" value="Genomic_DNA"/>
</dbReference>
<keyword evidence="1" id="KW-0677">Repeat</keyword>
<comment type="caution">
    <text evidence="4">The sequence shown here is derived from an EMBL/GenBank/DDBJ whole genome shotgun (WGS) entry which is preliminary data.</text>
</comment>
<evidence type="ECO:0000256" key="2">
    <source>
        <dbReference type="ARBA" id="ARBA00023216"/>
    </source>
</evidence>
<dbReference type="PROSITE" id="PS51897">
    <property type="entry name" value="ANNEXIN_2"/>
    <property type="match status" value="1"/>
</dbReference>
<evidence type="ECO:0000313" key="5">
    <source>
        <dbReference type="Proteomes" id="UP000235145"/>
    </source>
</evidence>
<evidence type="ECO:0000313" key="4">
    <source>
        <dbReference type="EMBL" id="KAJ0193923.1"/>
    </source>
</evidence>
<keyword evidence="5" id="KW-1185">Reference proteome</keyword>
<accession>A0A9R1UW08</accession>
<dbReference type="Pfam" id="PF00191">
    <property type="entry name" value="Annexin"/>
    <property type="match status" value="2"/>
</dbReference>
<dbReference type="Proteomes" id="UP000235145">
    <property type="component" value="Unassembled WGS sequence"/>
</dbReference>
<dbReference type="Gene3D" id="1.10.220.10">
    <property type="entry name" value="Annexin"/>
    <property type="match status" value="3"/>
</dbReference>
<dbReference type="GO" id="GO:0001786">
    <property type="term" value="F:phosphatidylserine binding"/>
    <property type="evidence" value="ECO:0000318"/>
    <property type="project" value="GO_Central"/>
</dbReference>
<feature type="domain" description="Reverse transcriptase zinc-binding" evidence="3">
    <location>
        <begin position="243"/>
        <end position="301"/>
    </location>
</feature>
<dbReference type="PANTHER" id="PTHR10502">
    <property type="entry name" value="ANNEXIN"/>
    <property type="match status" value="1"/>
</dbReference>
<dbReference type="GO" id="GO:0009414">
    <property type="term" value="P:response to water deprivation"/>
    <property type="evidence" value="ECO:0000318"/>
    <property type="project" value="GO_Central"/>
</dbReference>
<reference evidence="4 5" key="1">
    <citation type="journal article" date="2017" name="Nat. Commun.">
        <title>Genome assembly with in vitro proximity ligation data and whole-genome triplication in lettuce.</title>
        <authorList>
            <person name="Reyes-Chin-Wo S."/>
            <person name="Wang Z."/>
            <person name="Yang X."/>
            <person name="Kozik A."/>
            <person name="Arikit S."/>
            <person name="Song C."/>
            <person name="Xia L."/>
            <person name="Froenicke L."/>
            <person name="Lavelle D.O."/>
            <person name="Truco M.J."/>
            <person name="Xia R."/>
            <person name="Zhu S."/>
            <person name="Xu C."/>
            <person name="Xu H."/>
            <person name="Xu X."/>
            <person name="Cox K."/>
            <person name="Korf I."/>
            <person name="Meyers B.C."/>
            <person name="Michelmore R.W."/>
        </authorList>
    </citation>
    <scope>NUCLEOTIDE SEQUENCE [LARGE SCALE GENOMIC DNA]</scope>
    <source>
        <strain evidence="5">cv. Salinas</strain>
        <tissue evidence="4">Seedlings</tissue>
    </source>
</reference>
<dbReference type="InterPro" id="IPR026960">
    <property type="entry name" value="RVT-Znf"/>
</dbReference>
<proteinExistence type="predicted"/>
<dbReference type="InterPro" id="IPR037104">
    <property type="entry name" value="Annexin_sf"/>
</dbReference>
<dbReference type="GO" id="GO:0009408">
    <property type="term" value="P:response to heat"/>
    <property type="evidence" value="ECO:0000318"/>
    <property type="project" value="GO_Central"/>
</dbReference>
<dbReference type="InterPro" id="IPR018502">
    <property type="entry name" value="Annexin_repeat"/>
</dbReference>
<dbReference type="GO" id="GO:0005509">
    <property type="term" value="F:calcium ion binding"/>
    <property type="evidence" value="ECO:0007669"/>
    <property type="project" value="InterPro"/>
</dbReference>
<organism evidence="4 5">
    <name type="scientific">Lactuca sativa</name>
    <name type="common">Garden lettuce</name>
    <dbReference type="NCBI Taxonomy" id="4236"/>
    <lineage>
        <taxon>Eukaryota</taxon>
        <taxon>Viridiplantae</taxon>
        <taxon>Streptophyta</taxon>
        <taxon>Embryophyta</taxon>
        <taxon>Tracheophyta</taxon>
        <taxon>Spermatophyta</taxon>
        <taxon>Magnoliopsida</taxon>
        <taxon>eudicotyledons</taxon>
        <taxon>Gunneridae</taxon>
        <taxon>Pentapetalae</taxon>
        <taxon>asterids</taxon>
        <taxon>campanulids</taxon>
        <taxon>Asterales</taxon>
        <taxon>Asteraceae</taxon>
        <taxon>Cichorioideae</taxon>
        <taxon>Cichorieae</taxon>
        <taxon>Lactucinae</taxon>
        <taxon>Lactuca</taxon>
    </lineage>
</organism>
<dbReference type="AlphaFoldDB" id="A0A9R1UW08"/>